<name>A0A8J3VLU8_9ACTN</name>
<dbReference type="PANTHER" id="PTHR43477:SF1">
    <property type="entry name" value="DIHYDROANTICAPSIN 7-DEHYDROGENASE"/>
    <property type="match status" value="1"/>
</dbReference>
<dbReference type="Gene3D" id="3.40.50.720">
    <property type="entry name" value="NAD(P)-binding Rossmann-like Domain"/>
    <property type="match status" value="1"/>
</dbReference>
<evidence type="ECO:0000313" key="4">
    <source>
        <dbReference type="Proteomes" id="UP000612899"/>
    </source>
</evidence>
<organism evidence="3 4">
    <name type="scientific">Rhizocola hellebori</name>
    <dbReference type="NCBI Taxonomy" id="1392758"/>
    <lineage>
        <taxon>Bacteria</taxon>
        <taxon>Bacillati</taxon>
        <taxon>Actinomycetota</taxon>
        <taxon>Actinomycetes</taxon>
        <taxon>Micromonosporales</taxon>
        <taxon>Micromonosporaceae</taxon>
        <taxon>Rhizocola</taxon>
    </lineage>
</organism>
<comment type="similarity">
    <text evidence="1">Belongs to the short-chain dehydrogenases/reductases (SDR) family.</text>
</comment>
<dbReference type="RefSeq" id="WP_203914934.1">
    <property type="nucleotide sequence ID" value="NZ_BONY01000123.1"/>
</dbReference>
<gene>
    <name evidence="3" type="ORF">Rhe02_92820</name>
</gene>
<dbReference type="SUPFAM" id="SSF51735">
    <property type="entry name" value="NAD(P)-binding Rossmann-fold domains"/>
    <property type="match status" value="1"/>
</dbReference>
<keyword evidence="2" id="KW-0560">Oxidoreductase</keyword>
<dbReference type="InterPro" id="IPR036291">
    <property type="entry name" value="NAD(P)-bd_dom_sf"/>
</dbReference>
<evidence type="ECO:0000313" key="3">
    <source>
        <dbReference type="EMBL" id="GIH11215.1"/>
    </source>
</evidence>
<evidence type="ECO:0000256" key="1">
    <source>
        <dbReference type="ARBA" id="ARBA00006484"/>
    </source>
</evidence>
<dbReference type="Pfam" id="PF13561">
    <property type="entry name" value="adh_short_C2"/>
    <property type="match status" value="1"/>
</dbReference>
<accession>A0A8J3VLU8</accession>
<dbReference type="InterPro" id="IPR051122">
    <property type="entry name" value="SDR_DHRS6-like"/>
</dbReference>
<protein>
    <recommendedName>
        <fullName evidence="5">SDR family oxidoreductase</fullName>
    </recommendedName>
</protein>
<dbReference type="CDD" id="cd05233">
    <property type="entry name" value="SDR_c"/>
    <property type="match status" value="1"/>
</dbReference>
<dbReference type="InterPro" id="IPR002347">
    <property type="entry name" value="SDR_fam"/>
</dbReference>
<comment type="caution">
    <text evidence="3">The sequence shown here is derived from an EMBL/GenBank/DDBJ whole genome shotgun (WGS) entry which is preliminary data.</text>
</comment>
<dbReference type="PRINTS" id="PR00081">
    <property type="entry name" value="GDHRDH"/>
</dbReference>
<dbReference type="EMBL" id="BONY01000123">
    <property type="protein sequence ID" value="GIH11215.1"/>
    <property type="molecule type" value="Genomic_DNA"/>
</dbReference>
<evidence type="ECO:0008006" key="5">
    <source>
        <dbReference type="Google" id="ProtNLM"/>
    </source>
</evidence>
<keyword evidence="4" id="KW-1185">Reference proteome</keyword>
<reference evidence="3" key="1">
    <citation type="submission" date="2021-01" db="EMBL/GenBank/DDBJ databases">
        <title>Whole genome shotgun sequence of Rhizocola hellebori NBRC 109834.</title>
        <authorList>
            <person name="Komaki H."/>
            <person name="Tamura T."/>
        </authorList>
    </citation>
    <scope>NUCLEOTIDE SEQUENCE</scope>
    <source>
        <strain evidence="3">NBRC 109834</strain>
    </source>
</reference>
<dbReference type="Proteomes" id="UP000612899">
    <property type="component" value="Unassembled WGS sequence"/>
</dbReference>
<sequence length="244" mass="25569">MTLRIVVGAGGLVGTAIARHAANTDGDAVAVDLALATAPLSAEHLQLDATSEDFAQWLASAIADRSRVELYYAAGQVAPLCRVTDTPPAAFEKAMHDLVVAYTVTSRFAETTRQAGIAASIVIIGSIGAHQAHRYMIGYDASRAGLESVARGLALEYGQHGVTTRVLAVGPIAESATTQADGELLPALARLVPTQRYAPIDQIAAAAIAYGGPAFDYANGHTLRLDGGLTIQLRPSDIERRPER</sequence>
<dbReference type="GO" id="GO:0016491">
    <property type="term" value="F:oxidoreductase activity"/>
    <property type="evidence" value="ECO:0007669"/>
    <property type="project" value="UniProtKB-KW"/>
</dbReference>
<evidence type="ECO:0000256" key="2">
    <source>
        <dbReference type="ARBA" id="ARBA00023002"/>
    </source>
</evidence>
<dbReference type="PANTHER" id="PTHR43477">
    <property type="entry name" value="DIHYDROANTICAPSIN 7-DEHYDROGENASE"/>
    <property type="match status" value="1"/>
</dbReference>
<dbReference type="AlphaFoldDB" id="A0A8J3VLU8"/>
<proteinExistence type="inferred from homology"/>